<reference evidence="5" key="1">
    <citation type="submission" date="2021-02" db="EMBL/GenBank/DDBJ databases">
        <title>PHA producing bacteria isolated from coastal sediment in Guangdong, Shenzhen.</title>
        <authorList>
            <person name="Zheng W."/>
            <person name="Yu S."/>
            <person name="Huang Y."/>
        </authorList>
    </citation>
    <scope>NUCLEOTIDE SEQUENCE</scope>
    <source>
        <strain evidence="5">TN14-10</strain>
    </source>
</reference>
<organism evidence="5 6">
    <name type="scientific">Parahaliea mediterranea</name>
    <dbReference type="NCBI Taxonomy" id="651086"/>
    <lineage>
        <taxon>Bacteria</taxon>
        <taxon>Pseudomonadati</taxon>
        <taxon>Pseudomonadota</taxon>
        <taxon>Gammaproteobacteria</taxon>
        <taxon>Cellvibrionales</taxon>
        <taxon>Halieaceae</taxon>
        <taxon>Parahaliea</taxon>
    </lineage>
</organism>
<evidence type="ECO:0000313" key="6">
    <source>
        <dbReference type="Proteomes" id="UP000664303"/>
    </source>
</evidence>
<feature type="transmembrane region" description="Helical" evidence="3">
    <location>
        <begin position="231"/>
        <end position="250"/>
    </location>
</feature>
<dbReference type="EC" id="2.7.7.65" evidence="1"/>
<keyword evidence="3" id="KW-0812">Transmembrane</keyword>
<feature type="transmembrane region" description="Helical" evidence="3">
    <location>
        <begin position="27"/>
        <end position="46"/>
    </location>
</feature>
<feature type="transmembrane region" description="Helical" evidence="3">
    <location>
        <begin position="161"/>
        <end position="182"/>
    </location>
</feature>
<dbReference type="InterPro" id="IPR050469">
    <property type="entry name" value="Diguanylate_Cyclase"/>
</dbReference>
<keyword evidence="6" id="KW-1185">Reference proteome</keyword>
<dbReference type="NCBIfam" id="TIGR00254">
    <property type="entry name" value="GGDEF"/>
    <property type="match status" value="1"/>
</dbReference>
<dbReference type="PANTHER" id="PTHR45138">
    <property type="entry name" value="REGULATORY COMPONENTS OF SENSORY TRANSDUCTION SYSTEM"/>
    <property type="match status" value="1"/>
</dbReference>
<evidence type="ECO:0000256" key="3">
    <source>
        <dbReference type="SAM" id="Phobius"/>
    </source>
</evidence>
<comment type="caution">
    <text evidence="5">The sequence shown here is derived from an EMBL/GenBank/DDBJ whole genome shotgun (WGS) entry which is preliminary data.</text>
</comment>
<evidence type="ECO:0000259" key="4">
    <source>
        <dbReference type="PROSITE" id="PS50887"/>
    </source>
</evidence>
<sequence>MSHTGAPAISLQPDIAILNRLRAIQPLLLSLVGLVAAVVMFAWWFPALGRALPDGWQLMKFNTALGMALCSLSLHLSGRGGRRRMRGAALAALLTVMLALSALGMHAWGGGLGLETLFAGDAESSRPGLMSLQTASYLLLAAVVALLIRQRKSRFSSLADALTGVLLTTCLVVLAGYVFGAARLFGQEAEVRTSPHTLACMLILAFVAVARRSEYGYFSVIVALGLGSKMARMLAPVALLLPFLLAYIAAHGAARGLMASPYALALSTTLTSLVFFLLVVLMARRINELENDLRDLSLKDELTGLFNRRGCYLLGEQSLRDARRARSTLSVLYFDLNHLKRVNDELGHDAGDRLLCEMVSVMKLGLRANDILARLGGDEFVAVIRGDLHESRRVVRRLRETARARAANSPLEQGVSFSVGSAASGEPGADTFDGLVRLADQRMYAQKQAFRRGLEPADDAAGPGLAMNG</sequence>
<feature type="transmembrane region" description="Helical" evidence="3">
    <location>
        <begin position="194"/>
        <end position="210"/>
    </location>
</feature>
<evidence type="ECO:0000313" key="5">
    <source>
        <dbReference type="EMBL" id="MBN7798998.1"/>
    </source>
</evidence>
<gene>
    <name evidence="5" type="ORF">JYP50_20545</name>
</gene>
<feature type="transmembrane region" description="Helical" evidence="3">
    <location>
        <begin position="58"/>
        <end position="76"/>
    </location>
</feature>
<dbReference type="InterPro" id="IPR043128">
    <property type="entry name" value="Rev_trsase/Diguanyl_cyclase"/>
</dbReference>
<name>A0A939DIR1_9GAMM</name>
<feature type="transmembrane region" description="Helical" evidence="3">
    <location>
        <begin position="262"/>
        <end position="283"/>
    </location>
</feature>
<dbReference type="SUPFAM" id="SSF55073">
    <property type="entry name" value="Nucleotide cyclase"/>
    <property type="match status" value="1"/>
</dbReference>
<dbReference type="Pfam" id="PF00990">
    <property type="entry name" value="GGDEF"/>
    <property type="match status" value="1"/>
</dbReference>
<dbReference type="PANTHER" id="PTHR45138:SF9">
    <property type="entry name" value="DIGUANYLATE CYCLASE DGCM-RELATED"/>
    <property type="match status" value="1"/>
</dbReference>
<dbReference type="PROSITE" id="PS50887">
    <property type="entry name" value="GGDEF"/>
    <property type="match status" value="1"/>
</dbReference>
<evidence type="ECO:0000256" key="1">
    <source>
        <dbReference type="ARBA" id="ARBA00012528"/>
    </source>
</evidence>
<evidence type="ECO:0000256" key="2">
    <source>
        <dbReference type="ARBA" id="ARBA00034247"/>
    </source>
</evidence>
<dbReference type="InterPro" id="IPR000160">
    <property type="entry name" value="GGDEF_dom"/>
</dbReference>
<dbReference type="Proteomes" id="UP000664303">
    <property type="component" value="Unassembled WGS sequence"/>
</dbReference>
<accession>A0A939DIR1</accession>
<feature type="transmembrane region" description="Helical" evidence="3">
    <location>
        <begin position="128"/>
        <end position="149"/>
    </location>
</feature>
<dbReference type="CDD" id="cd01949">
    <property type="entry name" value="GGDEF"/>
    <property type="match status" value="1"/>
</dbReference>
<feature type="transmembrane region" description="Helical" evidence="3">
    <location>
        <begin position="88"/>
        <end position="108"/>
    </location>
</feature>
<dbReference type="Gene3D" id="3.30.70.270">
    <property type="match status" value="1"/>
</dbReference>
<dbReference type="AlphaFoldDB" id="A0A939DIR1"/>
<dbReference type="EMBL" id="JAFKCZ010000021">
    <property type="protein sequence ID" value="MBN7798998.1"/>
    <property type="molecule type" value="Genomic_DNA"/>
</dbReference>
<proteinExistence type="predicted"/>
<dbReference type="GO" id="GO:0052621">
    <property type="term" value="F:diguanylate cyclase activity"/>
    <property type="evidence" value="ECO:0007669"/>
    <property type="project" value="UniProtKB-EC"/>
</dbReference>
<dbReference type="SMART" id="SM00267">
    <property type="entry name" value="GGDEF"/>
    <property type="match status" value="1"/>
</dbReference>
<comment type="catalytic activity">
    <reaction evidence="2">
        <text>2 GTP = 3',3'-c-di-GMP + 2 diphosphate</text>
        <dbReference type="Rhea" id="RHEA:24898"/>
        <dbReference type="ChEBI" id="CHEBI:33019"/>
        <dbReference type="ChEBI" id="CHEBI:37565"/>
        <dbReference type="ChEBI" id="CHEBI:58805"/>
        <dbReference type="EC" id="2.7.7.65"/>
    </reaction>
</comment>
<keyword evidence="3" id="KW-0472">Membrane</keyword>
<dbReference type="InterPro" id="IPR029787">
    <property type="entry name" value="Nucleotide_cyclase"/>
</dbReference>
<dbReference type="RefSeq" id="WP_206562439.1">
    <property type="nucleotide sequence ID" value="NZ_JAFKCZ010000021.1"/>
</dbReference>
<keyword evidence="3" id="KW-1133">Transmembrane helix</keyword>
<protein>
    <recommendedName>
        <fullName evidence="1">diguanylate cyclase</fullName>
        <ecNumber evidence="1">2.7.7.65</ecNumber>
    </recommendedName>
</protein>
<feature type="domain" description="GGDEF" evidence="4">
    <location>
        <begin position="327"/>
        <end position="459"/>
    </location>
</feature>